<protein>
    <submittedName>
        <fullName evidence="3">Glycosyltransferase family 4 protein</fullName>
    </submittedName>
</protein>
<sequence>MPKAMFVISGLGAGGAERVISQIADHWQARGVTVGIASFDSPADPEFHQFGAEIARYRLRRADGGSFSGRLSKLHNLRDLRQLLRRERPDVVIPFLTKNNLLALIATAGLSIPVVCCERNNPERQKKHPAWNAMLGLAYRRARLIICQTEAVKRCFSEDIHDRLRVIPNPVSAWPQRRKDSEHLRMVAVGRLTEQKGFDILLDAFAALGTRAANWRLEIFGEGPLRGALEAQIARLDIADKVQLAGNSAAPGAWVENADLFILSSRYEGFPNVLGEAMAAGLPVIASNCEFGPAEMIEHGRSGLLVPPEDVDALSRTMQVCIEDAELRELLGTTAKSAIGKFAPASVMRRWDAVLAEALSSHIATPKGSVNSLEEPAE</sequence>
<evidence type="ECO:0000313" key="4">
    <source>
        <dbReference type="Proteomes" id="UP000755104"/>
    </source>
</evidence>
<keyword evidence="4" id="KW-1185">Reference proteome</keyword>
<dbReference type="Gene3D" id="3.40.50.2000">
    <property type="entry name" value="Glycogen Phosphorylase B"/>
    <property type="match status" value="2"/>
</dbReference>
<evidence type="ECO:0000259" key="2">
    <source>
        <dbReference type="Pfam" id="PF13439"/>
    </source>
</evidence>
<evidence type="ECO:0000259" key="1">
    <source>
        <dbReference type="Pfam" id="PF00534"/>
    </source>
</evidence>
<dbReference type="EMBL" id="JAIGNO010000008">
    <property type="protein sequence ID" value="MBX7483387.1"/>
    <property type="molecule type" value="Genomic_DNA"/>
</dbReference>
<feature type="domain" description="Glycosyltransferase subfamily 4-like N-terminal" evidence="2">
    <location>
        <begin position="14"/>
        <end position="171"/>
    </location>
</feature>
<dbReference type="InterPro" id="IPR001296">
    <property type="entry name" value="Glyco_trans_1"/>
</dbReference>
<dbReference type="Proteomes" id="UP000755104">
    <property type="component" value="Unassembled WGS sequence"/>
</dbReference>
<evidence type="ECO:0000313" key="3">
    <source>
        <dbReference type="EMBL" id="MBX7483387.1"/>
    </source>
</evidence>
<gene>
    <name evidence="3" type="ORF">K3174_12670</name>
</gene>
<proteinExistence type="predicted"/>
<name>A0ABS7JEF6_9SPHN</name>
<dbReference type="SUPFAM" id="SSF53756">
    <property type="entry name" value="UDP-Glycosyltransferase/glycogen phosphorylase"/>
    <property type="match status" value="1"/>
</dbReference>
<dbReference type="RefSeq" id="WP_221559054.1">
    <property type="nucleotide sequence ID" value="NZ_JAIGNO010000008.1"/>
</dbReference>
<reference evidence="3 4" key="1">
    <citation type="submission" date="2021-08" db="EMBL/GenBank/DDBJ databases">
        <title>Comparative Genomics Analysis of the Genus Qipengyuania Reveals Extensive Genetic Diversity and Metabolic Versatility, Including the Description of Fifteen Novel Species.</title>
        <authorList>
            <person name="Liu Y."/>
        </authorList>
    </citation>
    <scope>NUCLEOTIDE SEQUENCE [LARGE SCALE GENOMIC DNA]</scope>
    <source>
        <strain evidence="3 4">6D47A</strain>
    </source>
</reference>
<organism evidence="3 4">
    <name type="scientific">Qipengyuania qiaonensis</name>
    <dbReference type="NCBI Taxonomy" id="2867240"/>
    <lineage>
        <taxon>Bacteria</taxon>
        <taxon>Pseudomonadati</taxon>
        <taxon>Pseudomonadota</taxon>
        <taxon>Alphaproteobacteria</taxon>
        <taxon>Sphingomonadales</taxon>
        <taxon>Erythrobacteraceae</taxon>
        <taxon>Qipengyuania</taxon>
    </lineage>
</organism>
<feature type="domain" description="Glycosyl transferase family 1" evidence="1">
    <location>
        <begin position="178"/>
        <end position="336"/>
    </location>
</feature>
<dbReference type="Pfam" id="PF00534">
    <property type="entry name" value="Glycos_transf_1"/>
    <property type="match status" value="1"/>
</dbReference>
<dbReference type="InterPro" id="IPR028098">
    <property type="entry name" value="Glyco_trans_4-like_N"/>
</dbReference>
<comment type="caution">
    <text evidence="3">The sequence shown here is derived from an EMBL/GenBank/DDBJ whole genome shotgun (WGS) entry which is preliminary data.</text>
</comment>
<dbReference type="CDD" id="cd03820">
    <property type="entry name" value="GT4_AmsD-like"/>
    <property type="match status" value="1"/>
</dbReference>
<accession>A0ABS7JEF6</accession>
<dbReference type="Pfam" id="PF13439">
    <property type="entry name" value="Glyco_transf_4"/>
    <property type="match status" value="1"/>
</dbReference>
<dbReference type="PANTHER" id="PTHR12526">
    <property type="entry name" value="GLYCOSYLTRANSFERASE"/>
    <property type="match status" value="1"/>
</dbReference>